<dbReference type="Proteomes" id="UP000677228">
    <property type="component" value="Unassembled WGS sequence"/>
</dbReference>
<reference evidence="1" key="1">
    <citation type="submission" date="2021-02" db="EMBL/GenBank/DDBJ databases">
        <authorList>
            <person name="Nowell W R."/>
        </authorList>
    </citation>
    <scope>NUCLEOTIDE SEQUENCE</scope>
</reference>
<dbReference type="EMBL" id="CAJOBA010105228">
    <property type="protein sequence ID" value="CAF4534696.1"/>
    <property type="molecule type" value="Genomic_DNA"/>
</dbReference>
<sequence>LVNSLIESEDLNTWKCGQNLCYSGSTSEGGYVTRLFANCDDIEIEMDVMIELFTIKNNGIHLLIDKPFDKLFCYVLYDENFIQSINIFNKEVIVRNESDNRLYINSFMLKESIYNDLSITRENMSSTFQIDTNILKASVETTIKHQILS</sequence>
<proteinExistence type="predicted"/>
<gene>
    <name evidence="1" type="ORF">OVA965_LOCUS45557</name>
    <name evidence="2" type="ORF">TMI583_LOCUS49166</name>
</gene>
<evidence type="ECO:0000313" key="3">
    <source>
        <dbReference type="Proteomes" id="UP000677228"/>
    </source>
</evidence>
<dbReference type="AlphaFoldDB" id="A0A8S2GA93"/>
<dbReference type="Proteomes" id="UP000682733">
    <property type="component" value="Unassembled WGS sequence"/>
</dbReference>
<feature type="non-terminal residue" evidence="1">
    <location>
        <position position="1"/>
    </location>
</feature>
<accession>A0A8S2GA93</accession>
<evidence type="ECO:0000313" key="2">
    <source>
        <dbReference type="EMBL" id="CAF4534696.1"/>
    </source>
</evidence>
<dbReference type="EMBL" id="CAJNOK010072811">
    <property type="protein sequence ID" value="CAF1667080.1"/>
    <property type="molecule type" value="Genomic_DNA"/>
</dbReference>
<feature type="non-terminal residue" evidence="1">
    <location>
        <position position="149"/>
    </location>
</feature>
<evidence type="ECO:0000313" key="1">
    <source>
        <dbReference type="EMBL" id="CAF1667080.1"/>
    </source>
</evidence>
<protein>
    <submittedName>
        <fullName evidence="1">Uncharacterized protein</fullName>
    </submittedName>
</protein>
<comment type="caution">
    <text evidence="1">The sequence shown here is derived from an EMBL/GenBank/DDBJ whole genome shotgun (WGS) entry which is preliminary data.</text>
</comment>
<name>A0A8S2GA93_9BILA</name>
<organism evidence="1 3">
    <name type="scientific">Didymodactylos carnosus</name>
    <dbReference type="NCBI Taxonomy" id="1234261"/>
    <lineage>
        <taxon>Eukaryota</taxon>
        <taxon>Metazoa</taxon>
        <taxon>Spiralia</taxon>
        <taxon>Gnathifera</taxon>
        <taxon>Rotifera</taxon>
        <taxon>Eurotatoria</taxon>
        <taxon>Bdelloidea</taxon>
        <taxon>Philodinida</taxon>
        <taxon>Philodinidae</taxon>
        <taxon>Didymodactylos</taxon>
    </lineage>
</organism>